<dbReference type="NCBIfam" id="NF001859">
    <property type="entry name" value="PRK00591.1"/>
    <property type="match status" value="1"/>
</dbReference>
<evidence type="ECO:0000256" key="8">
    <source>
        <dbReference type="NCBIfam" id="TIGR00019"/>
    </source>
</evidence>
<keyword evidence="5 7" id="KW-0963">Cytoplasm</keyword>
<dbReference type="InterPro" id="IPR004373">
    <property type="entry name" value="RF-1"/>
</dbReference>
<evidence type="ECO:0000256" key="5">
    <source>
        <dbReference type="ARBA" id="ARBA00022490"/>
    </source>
</evidence>
<name>A0A0B0EK95_9BACT</name>
<accession>A0A0B0EK95</accession>
<dbReference type="GO" id="GO:0005829">
    <property type="term" value="C:cytosol"/>
    <property type="evidence" value="ECO:0007669"/>
    <property type="project" value="UniProtKB-ARBA"/>
</dbReference>
<evidence type="ECO:0000256" key="6">
    <source>
        <dbReference type="ARBA" id="ARBA00022917"/>
    </source>
</evidence>
<comment type="function">
    <text evidence="1 7">Peptide chain release factor 1 directs the termination of translation in response to the peptide chain termination codons UAG and UAA.</text>
</comment>
<evidence type="ECO:0000313" key="12">
    <source>
        <dbReference type="EMBL" id="KHE91553.1"/>
    </source>
</evidence>
<evidence type="ECO:0000256" key="7">
    <source>
        <dbReference type="HAMAP-Rule" id="MF_00093"/>
    </source>
</evidence>
<feature type="coiled-coil region" evidence="9">
    <location>
        <begin position="74"/>
        <end position="101"/>
    </location>
</feature>
<dbReference type="InterPro" id="IPR005139">
    <property type="entry name" value="PCRF"/>
</dbReference>
<dbReference type="PANTHER" id="PTHR43804">
    <property type="entry name" value="LD18447P"/>
    <property type="match status" value="1"/>
</dbReference>
<comment type="caution">
    <text evidence="12">The sequence shown here is derived from an EMBL/GenBank/DDBJ whole genome shotgun (WGS) entry which is preliminary data.</text>
</comment>
<dbReference type="Gene3D" id="3.30.160.20">
    <property type="match status" value="1"/>
</dbReference>
<dbReference type="EMBL" id="JRYO01000193">
    <property type="protein sequence ID" value="KHE91553.1"/>
    <property type="molecule type" value="Genomic_DNA"/>
</dbReference>
<dbReference type="InterPro" id="IPR045853">
    <property type="entry name" value="Pep_chain_release_fac_I_sf"/>
</dbReference>
<evidence type="ECO:0000259" key="11">
    <source>
        <dbReference type="SMART" id="SM00937"/>
    </source>
</evidence>
<dbReference type="InterPro" id="IPR050057">
    <property type="entry name" value="Prokaryotic/Mito_RF"/>
</dbReference>
<keyword evidence="9" id="KW-0175">Coiled coil</keyword>
<dbReference type="NCBIfam" id="TIGR00019">
    <property type="entry name" value="prfA"/>
    <property type="match status" value="1"/>
</dbReference>
<protein>
    <recommendedName>
        <fullName evidence="7 8">Peptide chain release factor 1</fullName>
        <shortName evidence="7">RF-1</shortName>
    </recommendedName>
</protein>
<dbReference type="InterPro" id="IPR000352">
    <property type="entry name" value="Pep_chain_release_fac_I"/>
</dbReference>
<evidence type="ECO:0000256" key="9">
    <source>
        <dbReference type="SAM" id="Coils"/>
    </source>
</evidence>
<dbReference type="HAMAP" id="MF_00093">
    <property type="entry name" value="Rel_fac_1"/>
    <property type="match status" value="1"/>
</dbReference>
<dbReference type="PATRIC" id="fig|237368.3.peg.2990"/>
<dbReference type="Pfam" id="PF00472">
    <property type="entry name" value="RF-1"/>
    <property type="match status" value="1"/>
</dbReference>
<sequence length="365" mass="41708">MQINDKLLKKLKEMFERNNELEKHLSDPEIIADNTRYTSYVKEHGKLSKFVTKYLLLDKTLKQKEEASTIISENSGDKDLYEMARDELDSLEEKEIELFEEVKGCFYMESGDATKSAIMEIRAGTGGDEAALFAADLFKMYSKYAEKQKWKIEMMDSSLTEIGGFKEVTFSIEGPSVYSKLCFESGTHRVQRVPSTETSGRIHTSAATVAVLPEVEDVDVNIDPKDITVDTFRSSGPGGQKVNKTSSAIRIVHLPTGLVVKCMDEKSQHRNRAKAMRVLRSRLYTFYQEQTKNKRDNTRRSQIGSGDRSEKIRTYNFPQNRVTDHRINLNLYNLEKIMLGEIDDLIAAMTEYGKQEKMKELAETL</sequence>
<dbReference type="FunFam" id="3.30.160.20:FF:000004">
    <property type="entry name" value="Peptide chain release factor 1"/>
    <property type="match status" value="1"/>
</dbReference>
<evidence type="ECO:0000256" key="1">
    <source>
        <dbReference type="ARBA" id="ARBA00002986"/>
    </source>
</evidence>
<comment type="subcellular location">
    <subcellularLocation>
        <location evidence="2 7">Cytoplasm</location>
    </subcellularLocation>
</comment>
<evidence type="ECO:0000256" key="2">
    <source>
        <dbReference type="ARBA" id="ARBA00004496"/>
    </source>
</evidence>
<dbReference type="Gene3D" id="6.10.140.1950">
    <property type="match status" value="1"/>
</dbReference>
<feature type="modified residue" description="N5-methylglutamine" evidence="7">
    <location>
        <position position="240"/>
    </location>
</feature>
<dbReference type="SUPFAM" id="SSF75620">
    <property type="entry name" value="Release factor"/>
    <property type="match status" value="1"/>
</dbReference>
<dbReference type="Proteomes" id="UP000030652">
    <property type="component" value="Unassembled WGS sequence"/>
</dbReference>
<dbReference type="FunFam" id="3.30.70.1660:FF:000004">
    <property type="entry name" value="Peptide chain release factor 1"/>
    <property type="match status" value="1"/>
</dbReference>
<proteinExistence type="inferred from homology"/>
<comment type="PTM">
    <text evidence="7">Methylated by PrmC. Methylation increases the termination efficiency of RF1.</text>
</comment>
<keyword evidence="6 7" id="KW-0648">Protein biosynthesis</keyword>
<dbReference type="PANTHER" id="PTHR43804:SF7">
    <property type="entry name" value="LD18447P"/>
    <property type="match status" value="1"/>
</dbReference>
<dbReference type="GO" id="GO:0016149">
    <property type="term" value="F:translation release factor activity, codon specific"/>
    <property type="evidence" value="ECO:0007669"/>
    <property type="project" value="UniProtKB-UniRule"/>
</dbReference>
<evidence type="ECO:0000313" key="13">
    <source>
        <dbReference type="Proteomes" id="UP000030652"/>
    </source>
</evidence>
<dbReference type="FunFam" id="3.30.70.1660:FF:000002">
    <property type="entry name" value="Peptide chain release factor 1"/>
    <property type="match status" value="1"/>
</dbReference>
<evidence type="ECO:0000256" key="10">
    <source>
        <dbReference type="SAM" id="MobiDB-lite"/>
    </source>
</evidence>
<dbReference type="AlphaFoldDB" id="A0A0B0EK95"/>
<organism evidence="12 13">
    <name type="scientific">Candidatus Scalindua brodae</name>
    <dbReference type="NCBI Taxonomy" id="237368"/>
    <lineage>
        <taxon>Bacteria</taxon>
        <taxon>Pseudomonadati</taxon>
        <taxon>Planctomycetota</taxon>
        <taxon>Candidatus Brocadiia</taxon>
        <taxon>Candidatus Brocadiales</taxon>
        <taxon>Candidatus Scalinduaceae</taxon>
        <taxon>Candidatus Scalindua</taxon>
    </lineage>
</organism>
<reference evidence="12 13" key="1">
    <citation type="submission" date="2014-10" db="EMBL/GenBank/DDBJ databases">
        <title>Draft genome of anammox bacterium scalindua brodae, obtained using differential coverage binning of sequence data from two enrichment reactors.</title>
        <authorList>
            <person name="Speth D.R."/>
            <person name="Russ L."/>
            <person name="Kartal B."/>
            <person name="Op den Camp H.J."/>
            <person name="Dutilh B.E."/>
            <person name="Jetten M.S."/>
        </authorList>
    </citation>
    <scope>NUCLEOTIDE SEQUENCE [LARGE SCALE GENOMIC DNA]</scope>
    <source>
        <strain evidence="12">RU1</strain>
    </source>
</reference>
<evidence type="ECO:0000256" key="3">
    <source>
        <dbReference type="ARBA" id="ARBA00010835"/>
    </source>
</evidence>
<dbReference type="eggNOG" id="COG0216">
    <property type="taxonomic scope" value="Bacteria"/>
</dbReference>
<feature type="domain" description="Peptide chain release factor" evidence="11">
    <location>
        <begin position="69"/>
        <end position="184"/>
    </location>
</feature>
<dbReference type="Gene3D" id="3.30.70.1660">
    <property type="match status" value="1"/>
</dbReference>
<dbReference type="SMART" id="SM00937">
    <property type="entry name" value="PCRF"/>
    <property type="match status" value="1"/>
</dbReference>
<feature type="region of interest" description="Disordered" evidence="10">
    <location>
        <begin position="290"/>
        <end position="312"/>
    </location>
</feature>
<keyword evidence="4 7" id="KW-0488">Methylation</keyword>
<comment type="similarity">
    <text evidence="3 7">Belongs to the prokaryotic/mitochondrial release factor family.</text>
</comment>
<gene>
    <name evidence="7" type="primary">prfA</name>
    <name evidence="12" type="ORF">SCABRO_02763</name>
</gene>
<evidence type="ECO:0000256" key="4">
    <source>
        <dbReference type="ARBA" id="ARBA00022481"/>
    </source>
</evidence>
<dbReference type="Pfam" id="PF03462">
    <property type="entry name" value="PCRF"/>
    <property type="match status" value="1"/>
</dbReference>